<comment type="caution">
    <text evidence="1">The sequence shown here is derived from an EMBL/GenBank/DDBJ whole genome shotgun (WGS) entry which is preliminary data.</text>
</comment>
<accession>A0ABP0VC48</accession>
<gene>
    <name evidence="1" type="ORF">CSSPJE1EN1_LOCUS27397</name>
</gene>
<evidence type="ECO:0000313" key="2">
    <source>
        <dbReference type="Proteomes" id="UP001497444"/>
    </source>
</evidence>
<reference evidence="1" key="1">
    <citation type="submission" date="2024-02" db="EMBL/GenBank/DDBJ databases">
        <authorList>
            <consortium name="ELIXIR-Norway"/>
            <consortium name="Elixir Norway"/>
        </authorList>
    </citation>
    <scope>NUCLEOTIDE SEQUENCE</scope>
</reference>
<keyword evidence="2" id="KW-1185">Reference proteome</keyword>
<proteinExistence type="predicted"/>
<name>A0ABP0VC48_9BRYO</name>
<evidence type="ECO:0000313" key="1">
    <source>
        <dbReference type="EMBL" id="CAK9252019.1"/>
    </source>
</evidence>
<protein>
    <submittedName>
        <fullName evidence="1">Uncharacterized protein</fullName>
    </submittedName>
</protein>
<organism evidence="1 2">
    <name type="scientific">Sphagnum jensenii</name>
    <dbReference type="NCBI Taxonomy" id="128206"/>
    <lineage>
        <taxon>Eukaryota</taxon>
        <taxon>Viridiplantae</taxon>
        <taxon>Streptophyta</taxon>
        <taxon>Embryophyta</taxon>
        <taxon>Bryophyta</taxon>
        <taxon>Sphagnophytina</taxon>
        <taxon>Sphagnopsida</taxon>
        <taxon>Sphagnales</taxon>
        <taxon>Sphagnaceae</taxon>
        <taxon>Sphagnum</taxon>
    </lineage>
</organism>
<dbReference type="Proteomes" id="UP001497444">
    <property type="component" value="Unassembled WGS sequence"/>
</dbReference>
<sequence length="193" mass="21325">MIGMPDALFAWVMTSWSCEDHVTEYGNHYRTQWVCYHSQSKKGEYQGRYFYTEVTIALTGCASGPSRPDHLDNRKVIGSDYGTTWNKALQTLATEGYPILTSNKEAGIISTGKKAERINTDDADCGTFMGLPYIKDDRTVVSVSYSVLIKDVGGKADVTVNTDIAGTYQGGDTTKQLNCFSQGGLEKQFLEKL</sequence>
<dbReference type="EMBL" id="CAXAQS010000539">
    <property type="protein sequence ID" value="CAK9252019.1"/>
    <property type="molecule type" value="Genomic_DNA"/>
</dbReference>